<evidence type="ECO:0000313" key="4">
    <source>
        <dbReference type="EMBL" id="KAF5683160.1"/>
    </source>
</evidence>
<organism evidence="4 5">
    <name type="scientific">Fusarium denticulatum</name>
    <dbReference type="NCBI Taxonomy" id="48507"/>
    <lineage>
        <taxon>Eukaryota</taxon>
        <taxon>Fungi</taxon>
        <taxon>Dikarya</taxon>
        <taxon>Ascomycota</taxon>
        <taxon>Pezizomycotina</taxon>
        <taxon>Sordariomycetes</taxon>
        <taxon>Hypocreomycetidae</taxon>
        <taxon>Hypocreales</taxon>
        <taxon>Nectriaceae</taxon>
        <taxon>Fusarium</taxon>
        <taxon>Fusarium fujikuroi species complex</taxon>
    </lineage>
</organism>
<sequence length="216" mass="25127">MPESFASVAANATRTYVYKSQPTKDLAADTVLQFKMKRNPRKLKWTKAFRKAAGKEMTVDSTLQFAARRNVPVRYDRDLMAKTLKAMERVSEIRQRRERVFYKKRMAGKRERELALARKLVAENEHLLPRMRGSEKKRLRDLGMTEEEIEEMEPDREKTKAFGGEKKKVAIALEVDEDDDEDEEGDSGMFDDEDDEDEDEDGDEDDEMDDIDMDAD</sequence>
<comment type="caution">
    <text evidence="4">The sequence shown here is derived from an EMBL/GenBank/DDBJ whole genome shotgun (WGS) entry which is preliminary data.</text>
</comment>
<feature type="domain" description="Large ribosomal subunit protein eL24-related N-terminal" evidence="3">
    <location>
        <begin position="33"/>
        <end position="59"/>
    </location>
</feature>
<feature type="compositionally biased region" description="Basic and acidic residues" evidence="2">
    <location>
        <begin position="132"/>
        <end position="143"/>
    </location>
</feature>
<dbReference type="PANTHER" id="PTHR10792:SF8">
    <property type="entry name" value="RIBOSOME BIOGENESIS PROTEIN RLP24-RELATED"/>
    <property type="match status" value="1"/>
</dbReference>
<dbReference type="InterPro" id="IPR000988">
    <property type="entry name" value="Ribosomal_eL24-rel_N"/>
</dbReference>
<evidence type="ECO:0000256" key="1">
    <source>
        <dbReference type="ARBA" id="ARBA00005647"/>
    </source>
</evidence>
<feature type="region of interest" description="Disordered" evidence="2">
    <location>
        <begin position="132"/>
        <end position="216"/>
    </location>
</feature>
<dbReference type="GO" id="GO:0003735">
    <property type="term" value="F:structural constituent of ribosome"/>
    <property type="evidence" value="ECO:0007669"/>
    <property type="project" value="InterPro"/>
</dbReference>
<dbReference type="InterPro" id="IPR038630">
    <property type="entry name" value="L24e/L24_sf"/>
</dbReference>
<name>A0A8H5U8H5_9HYPO</name>
<gene>
    <name evidence="4" type="ORF">FDENT_7343</name>
</gene>
<evidence type="ECO:0000256" key="2">
    <source>
        <dbReference type="SAM" id="MobiDB-lite"/>
    </source>
</evidence>
<dbReference type="PANTHER" id="PTHR10792">
    <property type="entry name" value="60S RIBOSOMAL PROTEIN L24"/>
    <property type="match status" value="1"/>
</dbReference>
<evidence type="ECO:0000259" key="3">
    <source>
        <dbReference type="Pfam" id="PF01246"/>
    </source>
</evidence>
<dbReference type="Proteomes" id="UP000562682">
    <property type="component" value="Unassembled WGS sequence"/>
</dbReference>
<proteinExistence type="inferred from homology"/>
<accession>A0A8H5U8H5</accession>
<dbReference type="Pfam" id="PF01246">
    <property type="entry name" value="Ribosomal_L24e"/>
    <property type="match status" value="1"/>
</dbReference>
<dbReference type="InterPro" id="IPR056366">
    <property type="entry name" value="Ribosomal_eL24"/>
</dbReference>
<evidence type="ECO:0000313" key="5">
    <source>
        <dbReference type="Proteomes" id="UP000562682"/>
    </source>
</evidence>
<dbReference type="GO" id="GO:0005730">
    <property type="term" value="C:nucleolus"/>
    <property type="evidence" value="ECO:0007669"/>
    <property type="project" value="TreeGrafter"/>
</dbReference>
<comment type="similarity">
    <text evidence="1">Belongs to the eukaryotic ribosomal protein eL24 family.</text>
</comment>
<dbReference type="AlphaFoldDB" id="A0A8H5U8H5"/>
<keyword evidence="5" id="KW-1185">Reference proteome</keyword>
<reference evidence="4 5" key="1">
    <citation type="submission" date="2020-05" db="EMBL/GenBank/DDBJ databases">
        <title>Identification and distribution of gene clusters putatively required for synthesis of sphingolipid metabolism inhibitors in phylogenetically diverse species of the filamentous fungus Fusarium.</title>
        <authorList>
            <person name="Kim H.-S."/>
            <person name="Busman M."/>
            <person name="Brown D.W."/>
            <person name="Divon H."/>
            <person name="Uhlig S."/>
            <person name="Proctor R.H."/>
        </authorList>
    </citation>
    <scope>NUCLEOTIDE SEQUENCE [LARGE SCALE GENOMIC DNA]</scope>
    <source>
        <strain evidence="4 5">NRRL 25311</strain>
    </source>
</reference>
<feature type="compositionally biased region" description="Basic and acidic residues" evidence="2">
    <location>
        <begin position="155"/>
        <end position="168"/>
    </location>
</feature>
<dbReference type="GO" id="GO:0042273">
    <property type="term" value="P:ribosomal large subunit biogenesis"/>
    <property type="evidence" value="ECO:0007669"/>
    <property type="project" value="TreeGrafter"/>
</dbReference>
<protein>
    <submittedName>
        <fullName evidence="4">50S ribosomal L2 protein4e</fullName>
    </submittedName>
</protein>
<feature type="compositionally biased region" description="Acidic residues" evidence="2">
    <location>
        <begin position="144"/>
        <end position="154"/>
    </location>
</feature>
<feature type="compositionally biased region" description="Acidic residues" evidence="2">
    <location>
        <begin position="174"/>
        <end position="216"/>
    </location>
</feature>
<dbReference type="Gene3D" id="2.30.170.20">
    <property type="entry name" value="Ribosomal protein L24e"/>
    <property type="match status" value="1"/>
</dbReference>
<dbReference type="EMBL" id="JAAOAK010000200">
    <property type="protein sequence ID" value="KAF5683160.1"/>
    <property type="molecule type" value="Genomic_DNA"/>
</dbReference>